<accession>A0A8T1BJM0</accession>
<dbReference type="EMBL" id="RCMI01000586">
    <property type="protein sequence ID" value="KAG2904634.1"/>
    <property type="molecule type" value="Genomic_DNA"/>
</dbReference>
<name>A0A8T1BJM0_9STRA</name>
<organism evidence="1 2">
    <name type="scientific">Phytophthora cactorum</name>
    <dbReference type="NCBI Taxonomy" id="29920"/>
    <lineage>
        <taxon>Eukaryota</taxon>
        <taxon>Sar</taxon>
        <taxon>Stramenopiles</taxon>
        <taxon>Oomycota</taxon>
        <taxon>Peronosporomycetes</taxon>
        <taxon>Peronosporales</taxon>
        <taxon>Peronosporaceae</taxon>
        <taxon>Phytophthora</taxon>
    </lineage>
</organism>
<evidence type="ECO:0000313" key="2">
    <source>
        <dbReference type="Proteomes" id="UP000774804"/>
    </source>
</evidence>
<gene>
    <name evidence="1" type="ORF">PC115_g14902</name>
</gene>
<dbReference type="AlphaFoldDB" id="A0A8T1BJM0"/>
<comment type="caution">
    <text evidence="1">The sequence shown here is derived from an EMBL/GenBank/DDBJ whole genome shotgun (WGS) entry which is preliminary data.</text>
</comment>
<proteinExistence type="predicted"/>
<protein>
    <submittedName>
        <fullName evidence="1">Uncharacterized protein</fullName>
    </submittedName>
</protein>
<dbReference type="Proteomes" id="UP000774804">
    <property type="component" value="Unassembled WGS sequence"/>
</dbReference>
<reference evidence="1" key="1">
    <citation type="submission" date="2018-10" db="EMBL/GenBank/DDBJ databases">
        <title>Effector identification in a new, highly contiguous assembly of the strawberry crown rot pathogen Phytophthora cactorum.</title>
        <authorList>
            <person name="Armitage A.D."/>
            <person name="Nellist C.F."/>
            <person name="Bates H."/>
            <person name="Vickerstaff R.J."/>
            <person name="Harrison R.J."/>
        </authorList>
    </citation>
    <scope>NUCLEOTIDE SEQUENCE</scope>
    <source>
        <strain evidence="1">4032</strain>
    </source>
</reference>
<sequence>MKRRNEVDEPDKLPGLPKKLRSILDAYLNGSRRGLKRPLRLDFGVVFVLSAVEVSVASNTTYQRNRMLGTRLSCANLAAVKLKLL</sequence>
<evidence type="ECO:0000313" key="1">
    <source>
        <dbReference type="EMBL" id="KAG2904634.1"/>
    </source>
</evidence>